<evidence type="ECO:0000256" key="11">
    <source>
        <dbReference type="ARBA" id="ARBA00022726"/>
    </source>
</evidence>
<dbReference type="EMBL" id="VGJX01000207">
    <property type="protein sequence ID" value="MBM3274412.1"/>
    <property type="molecule type" value="Genomic_DNA"/>
</dbReference>
<dbReference type="Gene3D" id="3.40.50.2020">
    <property type="match status" value="1"/>
</dbReference>
<sequence>MITAEQTALFKERIRDIPDFPKPGIVFKDITPLMKDQEVFRLAVEMIVARYRRESIDYIVGIESRGFIFGAPVSYGLHCGFIPVRKPGKLPFETRKQEYDLEYGTDALEMHVDAIEPGSRILIVDDLLATGGTVSATTDLVRASGGDVVAAAFLVELAFLNGRERVAAKGLDIFPLISF</sequence>
<dbReference type="NCBIfam" id="TIGR01090">
    <property type="entry name" value="apt"/>
    <property type="match status" value="1"/>
</dbReference>
<dbReference type="EC" id="2.4.2.7" evidence="7 12"/>
<comment type="subcellular location">
    <subcellularLocation>
        <location evidence="3 12">Cytoplasm</location>
    </subcellularLocation>
</comment>
<comment type="caution">
    <text evidence="14">The sequence shown here is derived from an EMBL/GenBank/DDBJ whole genome shotgun (WGS) entry which is preliminary data.</text>
</comment>
<dbReference type="InterPro" id="IPR029057">
    <property type="entry name" value="PRTase-like"/>
</dbReference>
<dbReference type="GO" id="GO:0006166">
    <property type="term" value="P:purine ribonucleoside salvage"/>
    <property type="evidence" value="ECO:0007669"/>
    <property type="project" value="UniProtKB-UniRule"/>
</dbReference>
<feature type="domain" description="Phosphoribosyltransferase" evidence="13">
    <location>
        <begin position="45"/>
        <end position="155"/>
    </location>
</feature>
<dbReference type="PANTHER" id="PTHR32315">
    <property type="entry name" value="ADENINE PHOSPHORIBOSYLTRANSFERASE"/>
    <property type="match status" value="1"/>
</dbReference>
<evidence type="ECO:0000256" key="1">
    <source>
        <dbReference type="ARBA" id="ARBA00000868"/>
    </source>
</evidence>
<dbReference type="NCBIfam" id="NF002636">
    <property type="entry name" value="PRK02304.1-5"/>
    <property type="match status" value="1"/>
</dbReference>
<gene>
    <name evidence="12" type="primary">apt</name>
    <name evidence="14" type="ORF">FJZ00_04625</name>
</gene>
<dbReference type="PANTHER" id="PTHR32315:SF3">
    <property type="entry name" value="ADENINE PHOSPHORIBOSYLTRANSFERASE"/>
    <property type="match status" value="1"/>
</dbReference>
<keyword evidence="11 12" id="KW-0660">Purine salvage</keyword>
<dbReference type="FunFam" id="3.40.50.2020:FF:000004">
    <property type="entry name" value="Adenine phosphoribosyltransferase"/>
    <property type="match status" value="1"/>
</dbReference>
<evidence type="ECO:0000256" key="8">
    <source>
        <dbReference type="ARBA" id="ARBA00022490"/>
    </source>
</evidence>
<dbReference type="GO" id="GO:0003999">
    <property type="term" value="F:adenine phosphoribosyltransferase activity"/>
    <property type="evidence" value="ECO:0007669"/>
    <property type="project" value="UniProtKB-UniRule"/>
</dbReference>
<evidence type="ECO:0000259" key="13">
    <source>
        <dbReference type="Pfam" id="PF00156"/>
    </source>
</evidence>
<evidence type="ECO:0000313" key="15">
    <source>
        <dbReference type="Proteomes" id="UP000703893"/>
    </source>
</evidence>
<dbReference type="CDD" id="cd06223">
    <property type="entry name" value="PRTases_typeI"/>
    <property type="match status" value="1"/>
</dbReference>
<evidence type="ECO:0000256" key="7">
    <source>
        <dbReference type="ARBA" id="ARBA00011893"/>
    </source>
</evidence>
<organism evidence="14 15">
    <name type="scientific">Candidatus Tanganyikabacteria bacterium</name>
    <dbReference type="NCBI Taxonomy" id="2961651"/>
    <lineage>
        <taxon>Bacteria</taxon>
        <taxon>Bacillati</taxon>
        <taxon>Candidatus Sericytochromatia</taxon>
        <taxon>Candidatus Tanganyikabacteria</taxon>
    </lineage>
</organism>
<dbReference type="GO" id="GO:0016208">
    <property type="term" value="F:AMP binding"/>
    <property type="evidence" value="ECO:0007669"/>
    <property type="project" value="TreeGrafter"/>
</dbReference>
<dbReference type="AlphaFoldDB" id="A0A938BIJ7"/>
<dbReference type="InterPro" id="IPR000836">
    <property type="entry name" value="PRTase_dom"/>
</dbReference>
<dbReference type="InterPro" id="IPR050054">
    <property type="entry name" value="UPRTase/APRTase"/>
</dbReference>
<evidence type="ECO:0000256" key="6">
    <source>
        <dbReference type="ARBA" id="ARBA00011738"/>
    </source>
</evidence>
<dbReference type="HAMAP" id="MF_00004">
    <property type="entry name" value="Aden_phosphoribosyltr"/>
    <property type="match status" value="1"/>
</dbReference>
<dbReference type="GO" id="GO:0005737">
    <property type="term" value="C:cytoplasm"/>
    <property type="evidence" value="ECO:0007669"/>
    <property type="project" value="UniProtKB-SubCell"/>
</dbReference>
<evidence type="ECO:0000313" key="14">
    <source>
        <dbReference type="EMBL" id="MBM3274412.1"/>
    </source>
</evidence>
<dbReference type="SUPFAM" id="SSF53271">
    <property type="entry name" value="PRTase-like"/>
    <property type="match status" value="1"/>
</dbReference>
<evidence type="ECO:0000256" key="12">
    <source>
        <dbReference type="HAMAP-Rule" id="MF_00004"/>
    </source>
</evidence>
<dbReference type="NCBIfam" id="NF002634">
    <property type="entry name" value="PRK02304.1-3"/>
    <property type="match status" value="1"/>
</dbReference>
<comment type="catalytic activity">
    <reaction evidence="1 12">
        <text>AMP + diphosphate = 5-phospho-alpha-D-ribose 1-diphosphate + adenine</text>
        <dbReference type="Rhea" id="RHEA:16609"/>
        <dbReference type="ChEBI" id="CHEBI:16708"/>
        <dbReference type="ChEBI" id="CHEBI:33019"/>
        <dbReference type="ChEBI" id="CHEBI:58017"/>
        <dbReference type="ChEBI" id="CHEBI:456215"/>
        <dbReference type="EC" id="2.4.2.7"/>
    </reaction>
</comment>
<evidence type="ECO:0000256" key="10">
    <source>
        <dbReference type="ARBA" id="ARBA00022679"/>
    </source>
</evidence>
<comment type="pathway">
    <text evidence="4 12">Purine metabolism; AMP biosynthesis via salvage pathway; AMP from adenine: step 1/1.</text>
</comment>
<comment type="similarity">
    <text evidence="5 12">Belongs to the purine/pyrimidine phosphoribosyltransferase family.</text>
</comment>
<keyword evidence="10 12" id="KW-0808">Transferase</keyword>
<comment type="subunit">
    <text evidence="6 12">Homodimer.</text>
</comment>
<reference evidence="14 15" key="1">
    <citation type="submission" date="2019-03" db="EMBL/GenBank/DDBJ databases">
        <title>Lake Tanganyika Metagenome-Assembled Genomes (MAGs).</title>
        <authorList>
            <person name="Tran P."/>
        </authorList>
    </citation>
    <scope>NUCLEOTIDE SEQUENCE [LARGE SCALE GENOMIC DNA]</scope>
    <source>
        <strain evidence="14">K_DeepCast_65m_m2_236</strain>
    </source>
</reference>
<protein>
    <recommendedName>
        <fullName evidence="7 12">Adenine phosphoribosyltransferase</fullName>
        <shortName evidence="12">APRT</shortName>
        <ecNumber evidence="7 12">2.4.2.7</ecNumber>
    </recommendedName>
</protein>
<keyword evidence="8 12" id="KW-0963">Cytoplasm</keyword>
<accession>A0A938BIJ7</accession>
<dbReference type="GO" id="GO:0002055">
    <property type="term" value="F:adenine binding"/>
    <property type="evidence" value="ECO:0007669"/>
    <property type="project" value="TreeGrafter"/>
</dbReference>
<dbReference type="Proteomes" id="UP000703893">
    <property type="component" value="Unassembled WGS sequence"/>
</dbReference>
<proteinExistence type="inferred from homology"/>
<evidence type="ECO:0000256" key="4">
    <source>
        <dbReference type="ARBA" id="ARBA00004659"/>
    </source>
</evidence>
<dbReference type="InterPro" id="IPR005764">
    <property type="entry name" value="Ade_phspho_trans"/>
</dbReference>
<evidence type="ECO:0000256" key="9">
    <source>
        <dbReference type="ARBA" id="ARBA00022676"/>
    </source>
</evidence>
<dbReference type="GO" id="GO:0044209">
    <property type="term" value="P:AMP salvage"/>
    <property type="evidence" value="ECO:0007669"/>
    <property type="project" value="UniProtKB-UniRule"/>
</dbReference>
<evidence type="ECO:0000256" key="3">
    <source>
        <dbReference type="ARBA" id="ARBA00004496"/>
    </source>
</evidence>
<dbReference type="NCBIfam" id="NF002633">
    <property type="entry name" value="PRK02304.1-2"/>
    <property type="match status" value="1"/>
</dbReference>
<comment type="function">
    <text evidence="2 12">Catalyzes a salvage reaction resulting in the formation of AMP, that is energically less costly than de novo synthesis.</text>
</comment>
<dbReference type="Pfam" id="PF00156">
    <property type="entry name" value="Pribosyltran"/>
    <property type="match status" value="1"/>
</dbReference>
<evidence type="ECO:0000256" key="5">
    <source>
        <dbReference type="ARBA" id="ARBA00008391"/>
    </source>
</evidence>
<dbReference type="GO" id="GO:0006168">
    <property type="term" value="P:adenine salvage"/>
    <property type="evidence" value="ECO:0007669"/>
    <property type="project" value="InterPro"/>
</dbReference>
<name>A0A938BIJ7_9BACT</name>
<keyword evidence="9 12" id="KW-0328">Glycosyltransferase</keyword>
<evidence type="ECO:0000256" key="2">
    <source>
        <dbReference type="ARBA" id="ARBA00003968"/>
    </source>
</evidence>